<dbReference type="KEGG" id="hra:EI982_13275"/>
<proteinExistence type="predicted"/>
<dbReference type="InterPro" id="IPR051462">
    <property type="entry name" value="CBS_domain-containing"/>
</dbReference>
<dbReference type="SMART" id="SM00116">
    <property type="entry name" value="CBS"/>
    <property type="match status" value="2"/>
</dbReference>
<protein>
    <submittedName>
        <fullName evidence="4">CBS domain-containing protein</fullName>
    </submittedName>
</protein>
<dbReference type="PANTHER" id="PTHR48108">
    <property type="entry name" value="CBS DOMAIN-CONTAINING PROTEIN CBSX2, CHLOROPLASTIC"/>
    <property type="match status" value="1"/>
</dbReference>
<dbReference type="InterPro" id="IPR046342">
    <property type="entry name" value="CBS_dom_sf"/>
</dbReference>
<dbReference type="InterPro" id="IPR000644">
    <property type="entry name" value="CBS_dom"/>
</dbReference>
<dbReference type="Pfam" id="PF00571">
    <property type="entry name" value="CBS"/>
    <property type="match status" value="2"/>
</dbReference>
<dbReference type="Proteomes" id="UP000428325">
    <property type="component" value="Chromosome"/>
</dbReference>
<dbReference type="AlphaFoldDB" id="A0A6B9F5B1"/>
<gene>
    <name evidence="4" type="ORF">EI982_13275</name>
</gene>
<feature type="domain" description="CBS" evidence="3">
    <location>
        <begin position="72"/>
        <end position="128"/>
    </location>
</feature>
<organism evidence="4 5">
    <name type="scientific">Haloplanus rallus</name>
    <dbReference type="NCBI Taxonomy" id="1816183"/>
    <lineage>
        <taxon>Archaea</taxon>
        <taxon>Methanobacteriati</taxon>
        <taxon>Methanobacteriota</taxon>
        <taxon>Stenosarchaea group</taxon>
        <taxon>Halobacteria</taxon>
        <taxon>Halobacteriales</taxon>
        <taxon>Haloferacaceae</taxon>
        <taxon>Haloplanus</taxon>
    </lineage>
</organism>
<reference evidence="4 5" key="1">
    <citation type="submission" date="2018-12" db="EMBL/GenBank/DDBJ databases">
        <title>Complete genome sequence of Haloplanus rallus MBLA0036.</title>
        <authorList>
            <person name="Nam Y.-d."/>
            <person name="Kang J."/>
            <person name="Chung W.-H."/>
            <person name="Park Y.S."/>
        </authorList>
    </citation>
    <scope>NUCLEOTIDE SEQUENCE [LARGE SCALE GENOMIC DNA]</scope>
    <source>
        <strain evidence="4 5">MBLA0036</strain>
    </source>
</reference>
<dbReference type="PROSITE" id="PS51371">
    <property type="entry name" value="CBS"/>
    <property type="match status" value="2"/>
</dbReference>
<keyword evidence="1" id="KW-0677">Repeat</keyword>
<evidence type="ECO:0000256" key="2">
    <source>
        <dbReference type="PROSITE-ProRule" id="PRU00703"/>
    </source>
</evidence>
<dbReference type="EMBL" id="CP034345">
    <property type="protein sequence ID" value="QGX95695.1"/>
    <property type="molecule type" value="Genomic_DNA"/>
</dbReference>
<accession>A0A6B9F5B1</accession>
<keyword evidence="5" id="KW-1185">Reference proteome</keyword>
<name>A0A6B9F5B1_9EURY</name>
<dbReference type="RefSeq" id="WP_157690155.1">
    <property type="nucleotide sequence ID" value="NZ_CP034345.1"/>
</dbReference>
<dbReference type="GeneID" id="43370532"/>
<evidence type="ECO:0000313" key="5">
    <source>
        <dbReference type="Proteomes" id="UP000428325"/>
    </source>
</evidence>
<dbReference type="Gene3D" id="3.10.580.10">
    <property type="entry name" value="CBS-domain"/>
    <property type="match status" value="1"/>
</dbReference>
<dbReference type="OrthoDB" id="43333at2157"/>
<feature type="domain" description="CBS" evidence="3">
    <location>
        <begin position="6"/>
        <end position="66"/>
    </location>
</feature>
<keyword evidence="2" id="KW-0129">CBS domain</keyword>
<evidence type="ECO:0000259" key="3">
    <source>
        <dbReference type="PROSITE" id="PS51371"/>
    </source>
</evidence>
<evidence type="ECO:0000256" key="1">
    <source>
        <dbReference type="ARBA" id="ARBA00022737"/>
    </source>
</evidence>
<dbReference type="PANTHER" id="PTHR48108:SF26">
    <property type="entry name" value="CBS DOMAIN-CONTAINING PROTEIN DDB_G0289609"/>
    <property type="match status" value="1"/>
</dbReference>
<dbReference type="SUPFAM" id="SSF54631">
    <property type="entry name" value="CBS-domain pair"/>
    <property type="match status" value="1"/>
</dbReference>
<dbReference type="CDD" id="cd17775">
    <property type="entry name" value="CBS_pair_bact_arch"/>
    <property type="match status" value="1"/>
</dbReference>
<evidence type="ECO:0000313" key="4">
    <source>
        <dbReference type="EMBL" id="QGX95695.1"/>
    </source>
</evidence>
<sequence length="140" mass="15134">MPVADLARDDVVTADAEASVDELASTLKERNVGSVVVTRDDEPVGIVTDRDLTVRVLAAGIDPTDTTAADVMTEDPCTIDRRAGFYRATELMSEHGVRRLPVHDEDGDLVGILTADDLTELLADEMDGVAEIIRAQRPPY</sequence>